<feature type="signal peptide" evidence="6">
    <location>
        <begin position="1"/>
        <end position="19"/>
    </location>
</feature>
<proteinExistence type="inferred from homology"/>
<evidence type="ECO:0000256" key="4">
    <source>
        <dbReference type="PIRSR" id="PIRSR601461-2"/>
    </source>
</evidence>
<keyword evidence="4" id="KW-1015">Disulfide bond</keyword>
<dbReference type="PANTHER" id="PTHR47966">
    <property type="entry name" value="BETA-SITE APP-CLEAVING ENZYME, ISOFORM A-RELATED"/>
    <property type="match status" value="1"/>
</dbReference>
<feature type="active site" evidence="3">
    <location>
        <position position="310"/>
    </location>
</feature>
<dbReference type="InterPro" id="IPR001461">
    <property type="entry name" value="Aspartic_peptidase_A1"/>
</dbReference>
<evidence type="ECO:0000313" key="8">
    <source>
        <dbReference type="EMBL" id="KAF5382798.1"/>
    </source>
</evidence>
<evidence type="ECO:0000256" key="1">
    <source>
        <dbReference type="ARBA" id="ARBA00007447"/>
    </source>
</evidence>
<comment type="similarity">
    <text evidence="1 5">Belongs to the peptidase A1 family.</text>
</comment>
<gene>
    <name evidence="8" type="ORF">D9757_007282</name>
</gene>
<keyword evidence="6" id="KW-0732">Signal</keyword>
<dbReference type="PRINTS" id="PR00792">
    <property type="entry name" value="PEPSIN"/>
</dbReference>
<comment type="caution">
    <text evidence="8">The sequence shown here is derived from an EMBL/GenBank/DDBJ whole genome shotgun (WGS) entry which is preliminary data.</text>
</comment>
<organism evidence="8 9">
    <name type="scientific">Collybiopsis confluens</name>
    <dbReference type="NCBI Taxonomy" id="2823264"/>
    <lineage>
        <taxon>Eukaryota</taxon>
        <taxon>Fungi</taxon>
        <taxon>Dikarya</taxon>
        <taxon>Basidiomycota</taxon>
        <taxon>Agaricomycotina</taxon>
        <taxon>Agaricomycetes</taxon>
        <taxon>Agaricomycetidae</taxon>
        <taxon>Agaricales</taxon>
        <taxon>Marasmiineae</taxon>
        <taxon>Omphalotaceae</taxon>
        <taxon>Collybiopsis</taxon>
    </lineage>
</organism>
<dbReference type="PANTHER" id="PTHR47966:SF51">
    <property type="entry name" value="BETA-SITE APP-CLEAVING ENZYME, ISOFORM A-RELATED"/>
    <property type="match status" value="1"/>
</dbReference>
<dbReference type="FunFam" id="2.40.70.10:FF:000008">
    <property type="entry name" value="Cathepsin D"/>
    <property type="match status" value="1"/>
</dbReference>
<dbReference type="InterPro" id="IPR033121">
    <property type="entry name" value="PEPTIDASE_A1"/>
</dbReference>
<dbReference type="Proteomes" id="UP000518752">
    <property type="component" value="Unassembled WGS sequence"/>
</dbReference>
<dbReference type="OrthoDB" id="15189at2759"/>
<dbReference type="SUPFAM" id="SSF50630">
    <property type="entry name" value="Acid proteases"/>
    <property type="match status" value="1"/>
</dbReference>
<dbReference type="GO" id="GO:0004190">
    <property type="term" value="F:aspartic-type endopeptidase activity"/>
    <property type="evidence" value="ECO:0007669"/>
    <property type="project" value="UniProtKB-KW"/>
</dbReference>
<feature type="chain" id="PRO_5034817215" description="Peptidase A1 domain-containing protein" evidence="6">
    <location>
        <begin position="20"/>
        <end position="425"/>
    </location>
</feature>
<dbReference type="PROSITE" id="PS51767">
    <property type="entry name" value="PEPTIDASE_A1"/>
    <property type="match status" value="1"/>
</dbReference>
<evidence type="ECO:0000256" key="2">
    <source>
        <dbReference type="ARBA" id="ARBA00022750"/>
    </source>
</evidence>
<evidence type="ECO:0000256" key="6">
    <source>
        <dbReference type="SAM" id="SignalP"/>
    </source>
</evidence>
<name>A0A8H5HG67_9AGAR</name>
<evidence type="ECO:0000256" key="3">
    <source>
        <dbReference type="PIRSR" id="PIRSR601461-1"/>
    </source>
</evidence>
<keyword evidence="5" id="KW-0378">Hydrolase</keyword>
<accession>A0A8H5HG67</accession>
<dbReference type="Pfam" id="PF00026">
    <property type="entry name" value="Asp"/>
    <property type="match status" value="1"/>
</dbReference>
<dbReference type="InterPro" id="IPR034164">
    <property type="entry name" value="Pepsin-like_dom"/>
</dbReference>
<dbReference type="InterPro" id="IPR021109">
    <property type="entry name" value="Peptidase_aspartic_dom_sf"/>
</dbReference>
<keyword evidence="2 5" id="KW-0064">Aspartyl protease</keyword>
<dbReference type="EMBL" id="JAACJN010000050">
    <property type="protein sequence ID" value="KAF5382798.1"/>
    <property type="molecule type" value="Genomic_DNA"/>
</dbReference>
<feature type="domain" description="Peptidase A1" evidence="7">
    <location>
        <begin position="113"/>
        <end position="419"/>
    </location>
</feature>
<dbReference type="Gene3D" id="2.40.70.10">
    <property type="entry name" value="Acid Proteases"/>
    <property type="match status" value="2"/>
</dbReference>
<dbReference type="InterPro" id="IPR001969">
    <property type="entry name" value="Aspartic_peptidase_AS"/>
</dbReference>
<evidence type="ECO:0000256" key="5">
    <source>
        <dbReference type="RuleBase" id="RU000454"/>
    </source>
</evidence>
<feature type="active site" evidence="3">
    <location>
        <position position="131"/>
    </location>
</feature>
<evidence type="ECO:0000313" key="9">
    <source>
        <dbReference type="Proteomes" id="UP000518752"/>
    </source>
</evidence>
<dbReference type="GO" id="GO:0006508">
    <property type="term" value="P:proteolysis"/>
    <property type="evidence" value="ECO:0007669"/>
    <property type="project" value="UniProtKB-KW"/>
</dbReference>
<sequence length="425" mass="45141">MLRKASLLAFVLLVALGAATPLEQQQQRRSSIPLPKRASLTKPDGTFDVDRAIAQNVATINKHRQNLLNLQRNTGGLPQGWEIKPIAVLPPNVEARLSKRQAEPLVDENDAEWAGPISIGTPAQNFLIDFDTGSSDLWIPSSSCTDQTCDSKKTYSASQSSTSSEQSGTFSIQYVDGSTVSGPIYKDTVTVAGATATDQAFSAVTTLSSSFANNPIDGVLGMAFPAISRLGADPFFVTANNQGAFQTNEFGFYLASCGSVIDLGGANPNRYSGSIEFHNNNPSTGFWQISGGSIFAGDAGAVSGFDTIIDSGTTIMYGPQLAIAQFYSNVPGATFDNNTGFYVFPCGNLPEVSFNWGGSSYSISANFNLGTVDQGGPTCAGALSAQDLGFGENTWLLGDRFMENVYTVFNFEQNAVGFANLLSWQ</sequence>
<keyword evidence="5" id="KW-0645">Protease</keyword>
<dbReference type="PROSITE" id="PS00141">
    <property type="entry name" value="ASP_PROTEASE"/>
    <property type="match status" value="1"/>
</dbReference>
<dbReference type="AlphaFoldDB" id="A0A8H5HG67"/>
<feature type="disulfide bond" evidence="4">
    <location>
        <begin position="144"/>
        <end position="149"/>
    </location>
</feature>
<keyword evidence="9" id="KW-1185">Reference proteome</keyword>
<evidence type="ECO:0000259" key="7">
    <source>
        <dbReference type="PROSITE" id="PS51767"/>
    </source>
</evidence>
<protein>
    <recommendedName>
        <fullName evidence="7">Peptidase A1 domain-containing protein</fullName>
    </recommendedName>
</protein>
<reference evidence="8 9" key="1">
    <citation type="journal article" date="2020" name="ISME J.">
        <title>Uncovering the hidden diversity of litter-decomposition mechanisms in mushroom-forming fungi.</title>
        <authorList>
            <person name="Floudas D."/>
            <person name="Bentzer J."/>
            <person name="Ahren D."/>
            <person name="Johansson T."/>
            <person name="Persson P."/>
            <person name="Tunlid A."/>
        </authorList>
    </citation>
    <scope>NUCLEOTIDE SEQUENCE [LARGE SCALE GENOMIC DNA]</scope>
    <source>
        <strain evidence="8 9">CBS 406.79</strain>
    </source>
</reference>
<dbReference type="CDD" id="cd05471">
    <property type="entry name" value="pepsin_like"/>
    <property type="match status" value="1"/>
</dbReference>